<gene>
    <name evidence="5" type="ORF">IX92_15190</name>
</gene>
<name>A0AAN0SD32_9VIBR</name>
<dbReference type="GO" id="GO:0008168">
    <property type="term" value="F:methyltransferase activity"/>
    <property type="evidence" value="ECO:0007669"/>
    <property type="project" value="UniProtKB-KW"/>
</dbReference>
<dbReference type="RefSeq" id="WP_043009493.1">
    <property type="nucleotide sequence ID" value="NZ_CP009617.1"/>
</dbReference>
<evidence type="ECO:0000313" key="5">
    <source>
        <dbReference type="EMBL" id="AIW20294.1"/>
    </source>
</evidence>
<evidence type="ECO:0000256" key="2">
    <source>
        <dbReference type="ARBA" id="ARBA00022679"/>
    </source>
</evidence>
<dbReference type="Pfam" id="PF08242">
    <property type="entry name" value="Methyltransf_12"/>
    <property type="match status" value="1"/>
</dbReference>
<dbReference type="Gene3D" id="3.40.50.150">
    <property type="entry name" value="Vaccinia Virus protein VP39"/>
    <property type="match status" value="1"/>
</dbReference>
<dbReference type="AlphaFoldDB" id="A0AAN0SD32"/>
<feature type="domain" description="Methyltransferase type 12" evidence="4">
    <location>
        <begin position="49"/>
        <end position="142"/>
    </location>
</feature>
<dbReference type="Proteomes" id="UP000030081">
    <property type="component" value="Chromosome 1"/>
</dbReference>
<dbReference type="SUPFAM" id="SSF53335">
    <property type="entry name" value="S-adenosyl-L-methionine-dependent methyltransferases"/>
    <property type="match status" value="1"/>
</dbReference>
<dbReference type="CDD" id="cd02440">
    <property type="entry name" value="AdoMet_MTases"/>
    <property type="match status" value="1"/>
</dbReference>
<organism evidence="5 6">
    <name type="scientific">Vibrio coralliilyticus</name>
    <dbReference type="NCBI Taxonomy" id="190893"/>
    <lineage>
        <taxon>Bacteria</taxon>
        <taxon>Pseudomonadati</taxon>
        <taxon>Pseudomonadota</taxon>
        <taxon>Gammaproteobacteria</taxon>
        <taxon>Vibrionales</taxon>
        <taxon>Vibrionaceae</taxon>
        <taxon>Vibrio</taxon>
    </lineage>
</organism>
<evidence type="ECO:0000256" key="1">
    <source>
        <dbReference type="ARBA" id="ARBA00022603"/>
    </source>
</evidence>
<keyword evidence="3" id="KW-0949">S-adenosyl-L-methionine</keyword>
<dbReference type="InterPro" id="IPR013217">
    <property type="entry name" value="Methyltransf_12"/>
</dbReference>
<evidence type="ECO:0000259" key="4">
    <source>
        <dbReference type="Pfam" id="PF08242"/>
    </source>
</evidence>
<dbReference type="InterPro" id="IPR029063">
    <property type="entry name" value="SAM-dependent_MTases_sf"/>
</dbReference>
<keyword evidence="1" id="KW-0489">Methyltransferase</keyword>
<proteinExistence type="predicted"/>
<evidence type="ECO:0000256" key="3">
    <source>
        <dbReference type="ARBA" id="ARBA00022691"/>
    </source>
</evidence>
<dbReference type="EMBL" id="CP009617">
    <property type="protein sequence ID" value="AIW20294.1"/>
    <property type="molecule type" value="Genomic_DNA"/>
</dbReference>
<sequence>MAQVTTGIRKVLSHPKVYNALQFILGSKDFSRWMVEKYIINTDSNNRILDIGCGTANILDFMTEYSVEYVGFDPSNEYIELAKKKHGNRGTFKCAYVSEDVVQEQDRFDTILALGVLHHLDDDDVEALIKVVKKALKPGGRFIALDGCYVEGQNKLAKYLIDKDRGQNVRTEAGYRELFLGDFDKVSTEIKHKRWIPYTYCILVVQN</sequence>
<keyword evidence="6" id="KW-1185">Reference proteome</keyword>
<dbReference type="PANTHER" id="PTHR43464:SF19">
    <property type="entry name" value="UBIQUINONE BIOSYNTHESIS O-METHYLTRANSFERASE, MITOCHONDRIAL"/>
    <property type="match status" value="1"/>
</dbReference>
<reference evidence="5 6" key="1">
    <citation type="submission" date="2014-10" db="EMBL/GenBank/DDBJ databases">
        <title>The Complete Genome Sequence for the Shellfish Pathogen Vibrio coralliilyticus RE98 Isolated from a Shellfish Hatchery.</title>
        <authorList>
            <person name="Richards G.P."/>
            <person name="Bono J.L."/>
            <person name="Watson M.A."/>
            <person name="Needleman D.S."/>
        </authorList>
    </citation>
    <scope>NUCLEOTIDE SEQUENCE [LARGE SCALE GENOMIC DNA]</scope>
    <source>
        <strain evidence="5 6">RE98</strain>
    </source>
</reference>
<keyword evidence="2" id="KW-0808">Transferase</keyword>
<dbReference type="PANTHER" id="PTHR43464">
    <property type="entry name" value="METHYLTRANSFERASE"/>
    <property type="match status" value="1"/>
</dbReference>
<dbReference type="GO" id="GO:0032259">
    <property type="term" value="P:methylation"/>
    <property type="evidence" value="ECO:0007669"/>
    <property type="project" value="UniProtKB-KW"/>
</dbReference>
<protein>
    <recommendedName>
        <fullName evidence="4">Methyltransferase type 12 domain-containing protein</fullName>
    </recommendedName>
</protein>
<dbReference type="KEGG" id="vcy:IX92_15190"/>
<evidence type="ECO:0000313" key="6">
    <source>
        <dbReference type="Proteomes" id="UP000030081"/>
    </source>
</evidence>
<accession>A0AAN0SD32</accession>